<keyword evidence="7" id="KW-1185">Reference proteome</keyword>
<evidence type="ECO:0000313" key="6">
    <source>
        <dbReference type="EMBL" id="MEQ4482628.1"/>
    </source>
</evidence>
<evidence type="ECO:0000256" key="3">
    <source>
        <dbReference type="ARBA" id="ARBA00022989"/>
    </source>
</evidence>
<evidence type="ECO:0000256" key="5">
    <source>
        <dbReference type="HAMAP-Rule" id="MF_00902"/>
    </source>
</evidence>
<dbReference type="Pfam" id="PF00902">
    <property type="entry name" value="TatC"/>
    <property type="match status" value="1"/>
</dbReference>
<dbReference type="NCBIfam" id="TIGR00945">
    <property type="entry name" value="tatC"/>
    <property type="match status" value="1"/>
</dbReference>
<keyword evidence="5" id="KW-0813">Transport</keyword>
<dbReference type="InterPro" id="IPR019820">
    <property type="entry name" value="Sec-indep_translocase_CS"/>
</dbReference>
<keyword evidence="5" id="KW-1003">Cell membrane</keyword>
<comment type="function">
    <text evidence="5">Part of the twin-arginine translocation (Tat) system that transports large folded proteins containing a characteristic twin-arginine motif in their signal peptide across membranes.</text>
</comment>
<feature type="transmembrane region" description="Helical" evidence="5">
    <location>
        <begin position="150"/>
        <end position="175"/>
    </location>
</feature>
<evidence type="ECO:0000256" key="1">
    <source>
        <dbReference type="ARBA" id="ARBA00004141"/>
    </source>
</evidence>
<feature type="transmembrane region" description="Helical" evidence="5">
    <location>
        <begin position="196"/>
        <end position="223"/>
    </location>
</feature>
<dbReference type="PANTHER" id="PTHR30371:SF0">
    <property type="entry name" value="SEC-INDEPENDENT PROTEIN TRANSLOCASE PROTEIN TATC, CHLOROPLASTIC-RELATED"/>
    <property type="match status" value="1"/>
</dbReference>
<comment type="subunit">
    <text evidence="5">Forms a complex with TatA.</text>
</comment>
<reference evidence="6 7" key="1">
    <citation type="journal article" date="2023" name="Genome Announc.">
        <title>Pan-Genome Analyses of the Genus Cohnella and Proposal of the Novel Species Cohnella silvisoli sp. nov., Isolated from Forest Soil.</title>
        <authorList>
            <person name="Wang C."/>
            <person name="Mao L."/>
            <person name="Bao G."/>
            <person name="Zhu H."/>
        </authorList>
    </citation>
    <scope>NUCLEOTIDE SEQUENCE [LARGE SCALE GENOMIC DNA]</scope>
    <source>
        <strain evidence="6 7">NL03-T5-1</strain>
    </source>
</reference>
<dbReference type="EMBL" id="JASKHM010000004">
    <property type="protein sequence ID" value="MEQ4482628.1"/>
    <property type="molecule type" value="Genomic_DNA"/>
</dbReference>
<accession>A0ABV1KRH3</accession>
<evidence type="ECO:0000256" key="4">
    <source>
        <dbReference type="ARBA" id="ARBA00023136"/>
    </source>
</evidence>
<evidence type="ECO:0000313" key="7">
    <source>
        <dbReference type="Proteomes" id="UP001493487"/>
    </source>
</evidence>
<dbReference type="PRINTS" id="PR01840">
    <property type="entry name" value="TATCFAMILY"/>
</dbReference>
<evidence type="ECO:0000256" key="2">
    <source>
        <dbReference type="ARBA" id="ARBA00022692"/>
    </source>
</evidence>
<keyword evidence="5" id="KW-0811">Translocation</keyword>
<feature type="transmembrane region" description="Helical" evidence="5">
    <location>
        <begin position="20"/>
        <end position="44"/>
    </location>
</feature>
<dbReference type="Proteomes" id="UP001493487">
    <property type="component" value="Unassembled WGS sequence"/>
</dbReference>
<dbReference type="HAMAP" id="MF_00902">
    <property type="entry name" value="TatC"/>
    <property type="match status" value="1"/>
</dbReference>
<keyword evidence="4 5" id="KW-0472">Membrane</keyword>
<feature type="transmembrane region" description="Helical" evidence="5">
    <location>
        <begin position="106"/>
        <end position="130"/>
    </location>
</feature>
<comment type="caution">
    <text evidence="6">The sequence shown here is derived from an EMBL/GenBank/DDBJ whole genome shotgun (WGS) entry which is preliminary data.</text>
</comment>
<protein>
    <recommendedName>
        <fullName evidence="5">Sec-independent protein translocase protein TatC</fullName>
    </recommendedName>
</protein>
<comment type="subcellular location">
    <subcellularLocation>
        <location evidence="5">Cell membrane</location>
        <topology evidence="5">Multi-pass membrane protein</topology>
    </subcellularLocation>
    <subcellularLocation>
        <location evidence="1">Membrane</location>
        <topology evidence="1">Multi-pass membrane protein</topology>
    </subcellularLocation>
</comment>
<comment type="caution">
    <text evidence="5">Lacks conserved residue(s) required for the propagation of feature annotation.</text>
</comment>
<sequence length="240" mass="27817">MLKDSLALGEHLGELRRRLVWILLMLAATMIAGFFIAGPILEYFKQAEPASRITWNAFTPWDGLRVYLQVAFLISLVVTVPFTLYHLWSFVKPGLRELEQKAALRYIPYSVVLFFVGLGFAYFIVFPNVFKFTSTFNEDLDLVETYGIAQYFSFMFNILLPLSLLFELPVIIMFLTRLRLLKPMLLRKWRRYSYMLLLITATFVTPPDVISVLMVAIPLIVLYEASVILSGYIYSRQEHS</sequence>
<keyword evidence="3 5" id="KW-1133">Transmembrane helix</keyword>
<dbReference type="PROSITE" id="PS01218">
    <property type="entry name" value="TATC"/>
    <property type="match status" value="1"/>
</dbReference>
<name>A0ABV1KRH3_9BACL</name>
<keyword evidence="2 5" id="KW-0812">Transmembrane</keyword>
<feature type="transmembrane region" description="Helical" evidence="5">
    <location>
        <begin position="64"/>
        <end position="85"/>
    </location>
</feature>
<organism evidence="6 7">
    <name type="scientific">Cohnella silvisoli</name>
    <dbReference type="NCBI Taxonomy" id="2873699"/>
    <lineage>
        <taxon>Bacteria</taxon>
        <taxon>Bacillati</taxon>
        <taxon>Bacillota</taxon>
        <taxon>Bacilli</taxon>
        <taxon>Bacillales</taxon>
        <taxon>Paenibacillaceae</taxon>
        <taxon>Cohnella</taxon>
    </lineage>
</organism>
<keyword evidence="5" id="KW-0653">Protein transport</keyword>
<proteinExistence type="inferred from homology"/>
<comment type="similarity">
    <text evidence="5">Belongs to the TatC family.</text>
</comment>
<gene>
    <name evidence="5 6" type="primary">tatC</name>
    <name evidence="6" type="ORF">QJS35_09495</name>
</gene>
<dbReference type="PANTHER" id="PTHR30371">
    <property type="entry name" value="SEC-INDEPENDENT PROTEIN TRANSLOCASE PROTEIN TATC"/>
    <property type="match status" value="1"/>
</dbReference>
<dbReference type="InterPro" id="IPR002033">
    <property type="entry name" value="TatC"/>
</dbReference>
<dbReference type="RefSeq" id="WP_232184621.1">
    <property type="nucleotide sequence ID" value="NZ_JAIOAP010000003.1"/>
</dbReference>